<reference evidence="2" key="1">
    <citation type="submission" date="2020-05" db="EMBL/GenBank/DDBJ databases">
        <authorList>
            <person name="Chiriac C."/>
            <person name="Salcher M."/>
            <person name="Ghai R."/>
            <person name="Kavagutti S V."/>
        </authorList>
    </citation>
    <scope>NUCLEOTIDE SEQUENCE</scope>
</reference>
<sequence>MAAANDLDVQSAAARGRSTTRLQLSQRMRADMIDGLRVWRDTATPRQQVVEEVHHAGWSVTAERAPLGVVGFVFEGRPNVFADATGVLRTGNTAVLRIGSDALGTAEAIMRHALAPALASAGLPSGCVSLVASPARAAGWALFNDHRLSLAIARGSGEAVAQLGAVARQAGVPVSLHGTGGAWMMAATTADANRFRDSVRYSLDRKVCNTLNVCCIVADRAADLVPLFIDTVRAAGAARGTTARVHVVHTSAAHVAAQLFTEMVRVDRADGDVDEPFADTIDEAALATEWEWENSPEVSLVVVHSIDQAVDLFNRYSPQLTASLISSDPAEHQRFYDRCDAPFIGDGFTRWVDGQFALNRPELGLSNWEAGRLFSRSAVLSGDSVFTIRLRATVSDATTHR</sequence>
<dbReference type="InterPro" id="IPR015590">
    <property type="entry name" value="Aldehyde_DH_dom"/>
</dbReference>
<evidence type="ECO:0000313" key="2">
    <source>
        <dbReference type="EMBL" id="CAB4688554.1"/>
    </source>
</evidence>
<dbReference type="EMBL" id="CAEZXM010000091">
    <property type="protein sequence ID" value="CAB4688554.1"/>
    <property type="molecule type" value="Genomic_DNA"/>
</dbReference>
<dbReference type="Gene3D" id="3.40.309.10">
    <property type="entry name" value="Aldehyde Dehydrogenase, Chain A, domain 2"/>
    <property type="match status" value="1"/>
</dbReference>
<dbReference type="AlphaFoldDB" id="A0A6J6NVG6"/>
<proteinExistence type="predicted"/>
<dbReference type="PANTHER" id="PTHR11063">
    <property type="entry name" value="GLUTAMATE SEMIALDEHYDE DEHYDROGENASE"/>
    <property type="match status" value="1"/>
</dbReference>
<gene>
    <name evidence="2" type="ORF">UFOPK2366_00618</name>
</gene>
<dbReference type="Gene3D" id="3.40.605.10">
    <property type="entry name" value="Aldehyde Dehydrogenase, Chain A, domain 1"/>
    <property type="match status" value="1"/>
</dbReference>
<dbReference type="Pfam" id="PF00171">
    <property type="entry name" value="Aldedh"/>
    <property type="match status" value="1"/>
</dbReference>
<organism evidence="2">
    <name type="scientific">freshwater metagenome</name>
    <dbReference type="NCBI Taxonomy" id="449393"/>
    <lineage>
        <taxon>unclassified sequences</taxon>
        <taxon>metagenomes</taxon>
        <taxon>ecological metagenomes</taxon>
    </lineage>
</organism>
<dbReference type="InterPro" id="IPR016163">
    <property type="entry name" value="Ald_DH_C"/>
</dbReference>
<name>A0A6J6NVG6_9ZZZZ</name>
<evidence type="ECO:0000259" key="1">
    <source>
        <dbReference type="Pfam" id="PF00171"/>
    </source>
</evidence>
<accession>A0A6J6NVG6</accession>
<dbReference type="PANTHER" id="PTHR11063:SF8">
    <property type="entry name" value="DELTA-1-PYRROLINE-5-CARBOXYLATE SYNTHASE"/>
    <property type="match status" value="1"/>
</dbReference>
<dbReference type="SUPFAM" id="SSF53720">
    <property type="entry name" value="ALDH-like"/>
    <property type="match status" value="1"/>
</dbReference>
<protein>
    <submittedName>
        <fullName evidence="2">Unannotated protein</fullName>
    </submittedName>
</protein>
<feature type="domain" description="Aldehyde dehydrogenase" evidence="1">
    <location>
        <begin position="33"/>
        <end position="231"/>
    </location>
</feature>
<dbReference type="GO" id="GO:0004350">
    <property type="term" value="F:glutamate-5-semialdehyde dehydrogenase activity"/>
    <property type="evidence" value="ECO:0007669"/>
    <property type="project" value="TreeGrafter"/>
</dbReference>
<dbReference type="InterPro" id="IPR016162">
    <property type="entry name" value="Ald_DH_N"/>
</dbReference>
<dbReference type="InterPro" id="IPR016161">
    <property type="entry name" value="Ald_DH/histidinol_DH"/>
</dbReference>